<dbReference type="Pfam" id="PF21473">
    <property type="entry name" value="OB_Ssb-like"/>
    <property type="match status" value="1"/>
</dbReference>
<dbReference type="InterPro" id="IPR012340">
    <property type="entry name" value="NA-bd_OB-fold"/>
</dbReference>
<evidence type="ECO:0000259" key="1">
    <source>
        <dbReference type="Pfam" id="PF21473"/>
    </source>
</evidence>
<proteinExistence type="predicted"/>
<protein>
    <recommendedName>
        <fullName evidence="1">Single-stranded DNA binding protein Ssb-like OB fold domain-containing protein</fullName>
    </recommendedName>
</protein>
<feature type="domain" description="Single-stranded DNA binding protein Ssb-like OB fold" evidence="1">
    <location>
        <begin position="16"/>
        <end position="94"/>
    </location>
</feature>
<organism evidence="2">
    <name type="scientific">Arcella intermedia</name>
    <dbReference type="NCBI Taxonomy" id="1963864"/>
    <lineage>
        <taxon>Eukaryota</taxon>
        <taxon>Amoebozoa</taxon>
        <taxon>Tubulinea</taxon>
        <taxon>Elardia</taxon>
        <taxon>Arcellinida</taxon>
        <taxon>Sphaerothecina</taxon>
        <taxon>Arcellidae</taxon>
        <taxon>Arcella</taxon>
    </lineage>
</organism>
<dbReference type="SUPFAM" id="SSF50249">
    <property type="entry name" value="Nucleic acid-binding proteins"/>
    <property type="match status" value="1"/>
</dbReference>
<dbReference type="Gene3D" id="2.40.50.140">
    <property type="entry name" value="Nucleic acid-binding proteins"/>
    <property type="match status" value="1"/>
</dbReference>
<dbReference type="AlphaFoldDB" id="A0A6B2LRY9"/>
<dbReference type="InterPro" id="IPR048970">
    <property type="entry name" value="OB_Ssb-like"/>
</dbReference>
<evidence type="ECO:0000313" key="2">
    <source>
        <dbReference type="EMBL" id="NDV39814.1"/>
    </source>
</evidence>
<dbReference type="EMBL" id="GIBP01010845">
    <property type="protein sequence ID" value="NDV39814.1"/>
    <property type="molecule type" value="Transcribed_RNA"/>
</dbReference>
<sequence length="118" mass="13405">MQKAEFVKCNAIGAGTSGHNVRLKIVEICRLDIPNVRIAEVIAGDETASIVITLRDDQVDLFKEGDCVELRNAKVEMFTNRFMRLVVDKWGKLRKIPDIKEKVNMANNKSIVEYELVK</sequence>
<dbReference type="PANTHER" id="PTHR31472">
    <property type="entry name" value="OS05G0244600 PROTEIN"/>
    <property type="match status" value="1"/>
</dbReference>
<dbReference type="PANTHER" id="PTHR31472:SF5">
    <property type="entry name" value="OS05G0244600 PROTEIN"/>
    <property type="match status" value="1"/>
</dbReference>
<name>A0A6B2LRY9_9EUKA</name>
<accession>A0A6B2LRY9</accession>
<reference evidence="2" key="1">
    <citation type="journal article" date="2020" name="J. Eukaryot. Microbiol.">
        <title>De novo Sequencing, Assembly and Annotation of the Transcriptome for the Free-Living Testate Amoeba Arcella intermedia.</title>
        <authorList>
            <person name="Ribeiro G.M."/>
            <person name="Porfirio-Sousa A.L."/>
            <person name="Maurer-Alcala X.X."/>
            <person name="Katz L.A."/>
            <person name="Lahr D.J.G."/>
        </authorList>
    </citation>
    <scope>NUCLEOTIDE SEQUENCE</scope>
</reference>